<evidence type="ECO:0000313" key="4">
    <source>
        <dbReference type="Proteomes" id="UP000662973"/>
    </source>
</evidence>
<gene>
    <name evidence="3" type="ORF">HSR122_2809</name>
</gene>
<dbReference type="GeneID" id="68853400"/>
<name>A0A897NC27_9EURY</name>
<reference evidence="3 4" key="1">
    <citation type="submission" date="2020-11" db="EMBL/GenBank/DDBJ databases">
        <title>Carbohydrate-dependent, anaerobic sulfur respiration: A novel catabolism in halophilic archaea.</title>
        <authorList>
            <person name="Sorokin D.Y."/>
            <person name="Messina E."/>
            <person name="Smedile F."/>
            <person name="La Cono V."/>
            <person name="Hallsworth J.E."/>
            <person name="Yakimov M.M."/>
        </authorList>
    </citation>
    <scope>NUCLEOTIDE SEQUENCE [LARGE SCALE GENOMIC DNA]</scope>
    <source>
        <strain evidence="3 4">HSR12-2</strain>
    </source>
</reference>
<feature type="region of interest" description="Disordered" evidence="1">
    <location>
        <begin position="1"/>
        <end position="89"/>
    </location>
</feature>
<keyword evidence="4" id="KW-1185">Reference proteome</keyword>
<feature type="domain" description="DUF8135" evidence="2">
    <location>
        <begin position="111"/>
        <end position="159"/>
    </location>
</feature>
<proteinExistence type="predicted"/>
<organism evidence="3 4">
    <name type="scientific">Halapricum desulfuricans</name>
    <dbReference type="NCBI Taxonomy" id="2841257"/>
    <lineage>
        <taxon>Archaea</taxon>
        <taxon>Methanobacteriati</taxon>
        <taxon>Methanobacteriota</taxon>
        <taxon>Stenosarchaea group</taxon>
        <taxon>Halobacteria</taxon>
        <taxon>Halobacteriales</taxon>
        <taxon>Haloarculaceae</taxon>
        <taxon>Halapricum</taxon>
    </lineage>
</organism>
<dbReference type="AlphaFoldDB" id="A0A897NC27"/>
<sequence length="169" mass="18721">MSEDPTDDVDPFDGLADEVPDEDPFDDHPFPDRSAGQPDAEADDFDRTAEADDLDRDIEADPLADLAGDVEGDPFESGDWTGSGTDDSVWEDLSTESEIETEAEDGRRISAVDKHRFCEGCRHFTEPPEIACTHEGTEILSFPDVDTVRVVDCPIVEERERLEQGGFEQ</sequence>
<dbReference type="Proteomes" id="UP000662973">
    <property type="component" value="Chromosome"/>
</dbReference>
<dbReference type="RefSeq" id="WP_229110333.1">
    <property type="nucleotide sequence ID" value="NZ_CP064788.1"/>
</dbReference>
<feature type="compositionally biased region" description="Acidic residues" evidence="1">
    <location>
        <begin position="1"/>
        <end position="25"/>
    </location>
</feature>
<dbReference type="Pfam" id="PF26456">
    <property type="entry name" value="DUF8135"/>
    <property type="match status" value="1"/>
</dbReference>
<evidence type="ECO:0000259" key="2">
    <source>
        <dbReference type="Pfam" id="PF26456"/>
    </source>
</evidence>
<dbReference type="EMBL" id="CP064788">
    <property type="protein sequence ID" value="QSG10182.1"/>
    <property type="molecule type" value="Genomic_DNA"/>
</dbReference>
<feature type="compositionally biased region" description="Acidic residues" evidence="1">
    <location>
        <begin position="51"/>
        <end position="76"/>
    </location>
</feature>
<dbReference type="KEGG" id="hds:HSR122_2809"/>
<accession>A0A897NC27</accession>
<dbReference type="InterPro" id="IPR058448">
    <property type="entry name" value="DUF8135"/>
</dbReference>
<evidence type="ECO:0000313" key="3">
    <source>
        <dbReference type="EMBL" id="QSG10182.1"/>
    </source>
</evidence>
<protein>
    <recommendedName>
        <fullName evidence="2">DUF8135 domain-containing protein</fullName>
    </recommendedName>
</protein>
<evidence type="ECO:0000256" key="1">
    <source>
        <dbReference type="SAM" id="MobiDB-lite"/>
    </source>
</evidence>